<proteinExistence type="inferred from homology"/>
<dbReference type="Gene3D" id="1.50.10.10">
    <property type="match status" value="1"/>
</dbReference>
<comment type="caution">
    <text evidence="3">The sequence shown here is derived from an EMBL/GenBank/DDBJ whole genome shotgun (WGS) entry which is preliminary data.</text>
</comment>
<name>A0A7W4K801_9PROT</name>
<dbReference type="SUPFAM" id="SSF48208">
    <property type="entry name" value="Six-hairpin glycosidases"/>
    <property type="match status" value="1"/>
</dbReference>
<dbReference type="InterPro" id="IPR010819">
    <property type="entry name" value="AGE/CE"/>
</dbReference>
<accession>A0A7W4K801</accession>
<sequence>MIAPAPTLPDGVRRAHAAFGSWLFDRALPVWGTTGCDGDAHDPARLGAREHLNPDGTAADPGFKRMRVQARQLYAFTRAALYGWPGGAARAEGIYRFMRHGLRDDGGWVRRLATDGAVLDPTADLYDLAFIIFALSWYGRLDTSGAPVRLARQTVAWLRRAMATPNGGFLDTLPRTGGPRQQNPHMHLLEAALALFETTGDESDATLAHDLVALFRTRLFDARTGTLGEAFTDDWQPMPGEVGRLVEPGHQYEWVWLLREYGRLTGRTLPDHACSLFGFGHRHGVDPHTGLVRDVLRRDGAIVRGSARLWAQTEGLRAEIAMHRPESGGERIVRIVDNLLDRYFADCPPGMWNDHPDDMLRPMGDRIPASSFYHIVAGYAELDRMVRDVPAAPLRGD</sequence>
<dbReference type="InterPro" id="IPR008928">
    <property type="entry name" value="6-hairpin_glycosidase_sf"/>
</dbReference>
<protein>
    <submittedName>
        <fullName evidence="3">Mannose-6-phosphate isomerase</fullName>
    </submittedName>
</protein>
<dbReference type="InterPro" id="IPR012341">
    <property type="entry name" value="6hp_glycosidase-like_sf"/>
</dbReference>
<dbReference type="GO" id="GO:0016853">
    <property type="term" value="F:isomerase activity"/>
    <property type="evidence" value="ECO:0007669"/>
    <property type="project" value="UniProtKB-KW"/>
</dbReference>
<dbReference type="RefSeq" id="WP_182958753.1">
    <property type="nucleotide sequence ID" value="NZ_JABEQM010000007.1"/>
</dbReference>
<reference evidence="3 4" key="1">
    <citation type="submission" date="2020-04" db="EMBL/GenBank/DDBJ databases">
        <title>Description of novel Gluconacetobacter.</title>
        <authorList>
            <person name="Sombolestani A."/>
        </authorList>
    </citation>
    <scope>NUCLEOTIDE SEQUENCE [LARGE SCALE GENOMIC DNA]</scope>
    <source>
        <strain evidence="3 4">LMG 27802</strain>
    </source>
</reference>
<evidence type="ECO:0000256" key="1">
    <source>
        <dbReference type="ARBA" id="ARBA00008558"/>
    </source>
</evidence>
<dbReference type="EMBL" id="JABEQM010000007">
    <property type="protein sequence ID" value="MBB2202048.1"/>
    <property type="molecule type" value="Genomic_DNA"/>
</dbReference>
<dbReference type="Pfam" id="PF07221">
    <property type="entry name" value="GlcNAc_2-epim"/>
    <property type="match status" value="1"/>
</dbReference>
<evidence type="ECO:0000313" key="3">
    <source>
        <dbReference type="EMBL" id="MBB2202048.1"/>
    </source>
</evidence>
<dbReference type="GO" id="GO:0005975">
    <property type="term" value="P:carbohydrate metabolic process"/>
    <property type="evidence" value="ECO:0007669"/>
    <property type="project" value="InterPro"/>
</dbReference>
<organism evidence="3 4">
    <name type="scientific">Gluconacetobacter tumulisoli</name>
    <dbReference type="NCBI Taxonomy" id="1286189"/>
    <lineage>
        <taxon>Bacteria</taxon>
        <taxon>Pseudomonadati</taxon>
        <taxon>Pseudomonadota</taxon>
        <taxon>Alphaproteobacteria</taxon>
        <taxon>Acetobacterales</taxon>
        <taxon>Acetobacteraceae</taxon>
        <taxon>Gluconacetobacter</taxon>
    </lineage>
</organism>
<keyword evidence="4" id="KW-1185">Reference proteome</keyword>
<keyword evidence="2 3" id="KW-0413">Isomerase</keyword>
<gene>
    <name evidence="3" type="ORF">HLH28_10760</name>
</gene>
<evidence type="ECO:0000313" key="4">
    <source>
        <dbReference type="Proteomes" id="UP000578030"/>
    </source>
</evidence>
<comment type="similarity">
    <text evidence="1">Belongs to the N-acylglucosamine 2-epimerase family.</text>
</comment>
<dbReference type="PANTHER" id="PTHR15108">
    <property type="entry name" value="N-ACYLGLUCOSAMINE-2-EPIMERASE"/>
    <property type="match status" value="1"/>
</dbReference>
<evidence type="ECO:0000256" key="2">
    <source>
        <dbReference type="ARBA" id="ARBA00023235"/>
    </source>
</evidence>
<dbReference type="Proteomes" id="UP000578030">
    <property type="component" value="Unassembled WGS sequence"/>
</dbReference>
<dbReference type="AlphaFoldDB" id="A0A7W4K801"/>